<organism evidence="2 3">
    <name type="scientific">Rhizoclosmatium globosum</name>
    <dbReference type="NCBI Taxonomy" id="329046"/>
    <lineage>
        <taxon>Eukaryota</taxon>
        <taxon>Fungi</taxon>
        <taxon>Fungi incertae sedis</taxon>
        <taxon>Chytridiomycota</taxon>
        <taxon>Chytridiomycota incertae sedis</taxon>
        <taxon>Chytridiomycetes</taxon>
        <taxon>Chytridiales</taxon>
        <taxon>Chytriomycetaceae</taxon>
        <taxon>Rhizoclosmatium</taxon>
    </lineage>
</organism>
<comment type="caution">
    <text evidence="2">The sequence shown here is derived from an EMBL/GenBank/DDBJ whole genome shotgun (WGS) entry which is preliminary data.</text>
</comment>
<evidence type="ECO:0000256" key="1">
    <source>
        <dbReference type="SAM" id="MobiDB-lite"/>
    </source>
</evidence>
<gene>
    <name evidence="2" type="ORF">BCR33DRAFT_734559</name>
</gene>
<evidence type="ECO:0000313" key="2">
    <source>
        <dbReference type="EMBL" id="ORY49774.1"/>
    </source>
</evidence>
<name>A0A1Y2CSD9_9FUNG</name>
<reference evidence="2 3" key="1">
    <citation type="submission" date="2016-07" db="EMBL/GenBank/DDBJ databases">
        <title>Pervasive Adenine N6-methylation of Active Genes in Fungi.</title>
        <authorList>
            <consortium name="DOE Joint Genome Institute"/>
            <person name="Mondo S.J."/>
            <person name="Dannebaum R.O."/>
            <person name="Kuo R.C."/>
            <person name="Labutti K."/>
            <person name="Haridas S."/>
            <person name="Kuo A."/>
            <person name="Salamov A."/>
            <person name="Ahrendt S.R."/>
            <person name="Lipzen A."/>
            <person name="Sullivan W."/>
            <person name="Andreopoulos W.B."/>
            <person name="Clum A."/>
            <person name="Lindquist E."/>
            <person name="Daum C."/>
            <person name="Ramamoorthy G.K."/>
            <person name="Gryganskyi A."/>
            <person name="Culley D."/>
            <person name="Magnuson J.K."/>
            <person name="James T.Y."/>
            <person name="O'Malley M.A."/>
            <person name="Stajich J.E."/>
            <person name="Spatafora J.W."/>
            <person name="Visel A."/>
            <person name="Grigoriev I.V."/>
        </authorList>
    </citation>
    <scope>NUCLEOTIDE SEQUENCE [LARGE SCALE GENOMIC DNA]</scope>
    <source>
        <strain evidence="2 3">JEL800</strain>
    </source>
</reference>
<dbReference type="AlphaFoldDB" id="A0A1Y2CSD9"/>
<evidence type="ECO:0000313" key="3">
    <source>
        <dbReference type="Proteomes" id="UP000193642"/>
    </source>
</evidence>
<dbReference type="EMBL" id="MCGO01000008">
    <property type="protein sequence ID" value="ORY49774.1"/>
    <property type="molecule type" value="Genomic_DNA"/>
</dbReference>
<keyword evidence="3" id="KW-1185">Reference proteome</keyword>
<proteinExistence type="predicted"/>
<dbReference type="Proteomes" id="UP000193642">
    <property type="component" value="Unassembled WGS sequence"/>
</dbReference>
<accession>A0A1Y2CSD9</accession>
<feature type="region of interest" description="Disordered" evidence="1">
    <location>
        <begin position="1"/>
        <end position="34"/>
    </location>
</feature>
<protein>
    <submittedName>
        <fullName evidence="2">Uncharacterized protein</fullName>
    </submittedName>
</protein>
<sequence>MSDSESESSLDSIGSVEANETDDSEGEQSHLAPQLSLRESMLAVVRVGAAPAENVGDLISVTHKQPDAFCGIRVHLMFSNSERSSVVQWKLFWTRFVQSQRASSIC</sequence>